<evidence type="ECO:0000313" key="6">
    <source>
        <dbReference type="Proteomes" id="UP001555826"/>
    </source>
</evidence>
<dbReference type="Gene3D" id="1.10.8.60">
    <property type="match status" value="1"/>
</dbReference>
<dbReference type="Proteomes" id="UP001555826">
    <property type="component" value="Unassembled WGS sequence"/>
</dbReference>
<dbReference type="RefSeq" id="WP_367637490.1">
    <property type="nucleotide sequence ID" value="NZ_JBFNQN010000005.1"/>
</dbReference>
<reference evidence="5 6" key="1">
    <citation type="submission" date="2024-07" db="EMBL/GenBank/DDBJ databases">
        <authorList>
            <person name="Thanompreechachai J."/>
            <person name="Duangmal K."/>
        </authorList>
    </citation>
    <scope>NUCLEOTIDE SEQUENCE [LARGE SCALE GENOMIC DNA]</scope>
    <source>
        <strain evidence="5 6">KCTC 19886</strain>
    </source>
</reference>
<comment type="caution">
    <text evidence="5">The sequence shown here is derived from an EMBL/GenBank/DDBJ whole genome shotgun (WGS) entry which is preliminary data.</text>
</comment>
<dbReference type="EMBL" id="JBFNQN010000005">
    <property type="protein sequence ID" value="MEW9264698.1"/>
    <property type="molecule type" value="Genomic_DNA"/>
</dbReference>
<dbReference type="CDD" id="cd19481">
    <property type="entry name" value="RecA-like_protease"/>
    <property type="match status" value="1"/>
</dbReference>
<dbReference type="InterPro" id="IPR027417">
    <property type="entry name" value="P-loop_NTPase"/>
</dbReference>
<name>A0ABV3P5M0_9ACTN</name>
<evidence type="ECO:0000256" key="1">
    <source>
        <dbReference type="ARBA" id="ARBA00006914"/>
    </source>
</evidence>
<accession>A0ABV3P5M0</accession>
<sequence>MTTPSPDTPDGLAPALARRLATEPADVRRALTVLGEVLSGGDRSPTTANGFVETHLRMPHTALVSERVDLTNTRAVSVGAALADLVDLHAAVLGPVEDDEPPTWQRIDLLDEHVSVPTSAAAFFPAGTATDADVVVQLAEHEYEPQPASLRVLSRPGDHAAARTVADALLATARRDKGFYRGRVLHADAHLPLKLKPTALGPGGREDLVLPAHVWTEIDANVAALTSRADLLRSMGLGTNRGVLLAGPPGVGKSALSRVVARELAGEFTVIIVDAAAASSVLRQVYRETTDLGPCVVVLEDVDLYLGDRKAGARGTALADFLAVLDGTEAYRDVLTLASTNDPSALDAAATRSARFDAVVHLAAPDREACGAILRRLFGAFGEEGTVDCAAVAAHLPPGVTGADLREIVRRTVLGHGEDLGTDAVLQVVREGRWQPAPLTGNYL</sequence>
<organism evidence="5 6">
    <name type="scientific">Kineococcus endophyticus</name>
    <dbReference type="NCBI Taxonomy" id="1181883"/>
    <lineage>
        <taxon>Bacteria</taxon>
        <taxon>Bacillati</taxon>
        <taxon>Actinomycetota</taxon>
        <taxon>Actinomycetes</taxon>
        <taxon>Kineosporiales</taxon>
        <taxon>Kineosporiaceae</taxon>
        <taxon>Kineococcus</taxon>
    </lineage>
</organism>
<dbReference type="GO" id="GO:0005524">
    <property type="term" value="F:ATP binding"/>
    <property type="evidence" value="ECO:0007669"/>
    <property type="project" value="UniProtKB-KW"/>
</dbReference>
<dbReference type="InterPro" id="IPR003593">
    <property type="entry name" value="AAA+_ATPase"/>
</dbReference>
<evidence type="ECO:0000259" key="4">
    <source>
        <dbReference type="SMART" id="SM00382"/>
    </source>
</evidence>
<dbReference type="Gene3D" id="3.40.50.300">
    <property type="entry name" value="P-loop containing nucleotide triphosphate hydrolases"/>
    <property type="match status" value="1"/>
</dbReference>
<keyword evidence="2" id="KW-0547">Nucleotide-binding</keyword>
<protein>
    <submittedName>
        <fullName evidence="5">ATP-binding protein</fullName>
    </submittedName>
</protein>
<dbReference type="SUPFAM" id="SSF52540">
    <property type="entry name" value="P-loop containing nucleoside triphosphate hydrolases"/>
    <property type="match status" value="1"/>
</dbReference>
<dbReference type="PANTHER" id="PTHR23073">
    <property type="entry name" value="26S PROTEASOME REGULATORY SUBUNIT"/>
    <property type="match status" value="1"/>
</dbReference>
<dbReference type="Pfam" id="PF00004">
    <property type="entry name" value="AAA"/>
    <property type="match status" value="1"/>
</dbReference>
<gene>
    <name evidence="5" type="ORF">AB1207_08060</name>
</gene>
<evidence type="ECO:0000256" key="3">
    <source>
        <dbReference type="ARBA" id="ARBA00022840"/>
    </source>
</evidence>
<dbReference type="SMART" id="SM00382">
    <property type="entry name" value="AAA"/>
    <property type="match status" value="1"/>
</dbReference>
<keyword evidence="3 5" id="KW-0067">ATP-binding</keyword>
<dbReference type="InterPro" id="IPR050221">
    <property type="entry name" value="26S_Proteasome_ATPase"/>
</dbReference>
<comment type="similarity">
    <text evidence="1">Belongs to the AAA ATPase family.</text>
</comment>
<evidence type="ECO:0000313" key="5">
    <source>
        <dbReference type="EMBL" id="MEW9264698.1"/>
    </source>
</evidence>
<dbReference type="InterPro" id="IPR003959">
    <property type="entry name" value="ATPase_AAA_core"/>
</dbReference>
<proteinExistence type="inferred from homology"/>
<feature type="domain" description="AAA+ ATPase" evidence="4">
    <location>
        <begin position="239"/>
        <end position="366"/>
    </location>
</feature>
<evidence type="ECO:0000256" key="2">
    <source>
        <dbReference type="ARBA" id="ARBA00022741"/>
    </source>
</evidence>
<keyword evidence="6" id="KW-1185">Reference proteome</keyword>